<dbReference type="SMART" id="SM00241">
    <property type="entry name" value="ZP"/>
    <property type="match status" value="1"/>
</dbReference>
<dbReference type="InterPro" id="IPR042235">
    <property type="entry name" value="ZP-C_dom"/>
</dbReference>
<dbReference type="Pfam" id="PF00100">
    <property type="entry name" value="Zona_pellucida"/>
    <property type="match status" value="1"/>
</dbReference>
<name>A0A9D3M6F0_ANGAN</name>
<dbReference type="InterPro" id="IPR001507">
    <property type="entry name" value="ZP_dom"/>
</dbReference>
<dbReference type="GO" id="GO:2000344">
    <property type="term" value="P:positive regulation of acrosome reaction"/>
    <property type="evidence" value="ECO:0007669"/>
    <property type="project" value="TreeGrafter"/>
</dbReference>
<protein>
    <recommendedName>
        <fullName evidence="4">ZP domain-containing protein</fullName>
    </recommendedName>
</protein>
<dbReference type="Gene3D" id="2.60.40.4100">
    <property type="entry name" value="Zona pellucida, ZP-C domain"/>
    <property type="match status" value="1"/>
</dbReference>
<dbReference type="PROSITE" id="PS51034">
    <property type="entry name" value="ZP_2"/>
    <property type="match status" value="1"/>
</dbReference>
<keyword evidence="6" id="KW-1185">Reference proteome</keyword>
<evidence type="ECO:0000256" key="1">
    <source>
        <dbReference type="ARBA" id="ARBA00023157"/>
    </source>
</evidence>
<reference evidence="5" key="1">
    <citation type="submission" date="2021-01" db="EMBL/GenBank/DDBJ databases">
        <title>A chromosome-scale assembly of European eel, Anguilla anguilla.</title>
        <authorList>
            <person name="Henkel C."/>
            <person name="Jong-Raadsen S.A."/>
            <person name="Dufour S."/>
            <person name="Weltzien F.-A."/>
            <person name="Palstra A.P."/>
            <person name="Pelster B."/>
            <person name="Spaink H.P."/>
            <person name="Van Den Thillart G.E."/>
            <person name="Jansen H."/>
            <person name="Zahm M."/>
            <person name="Klopp C."/>
            <person name="Cedric C."/>
            <person name="Louis A."/>
            <person name="Berthelot C."/>
            <person name="Parey E."/>
            <person name="Roest Crollius H."/>
            <person name="Montfort J."/>
            <person name="Robinson-Rechavi M."/>
            <person name="Bucao C."/>
            <person name="Bouchez O."/>
            <person name="Gislard M."/>
            <person name="Lluch J."/>
            <person name="Milhes M."/>
            <person name="Lampietro C."/>
            <person name="Lopez Roques C."/>
            <person name="Donnadieu C."/>
            <person name="Braasch I."/>
            <person name="Desvignes T."/>
            <person name="Postlethwait J."/>
            <person name="Bobe J."/>
            <person name="Guiguen Y."/>
            <person name="Dirks R."/>
        </authorList>
    </citation>
    <scope>NUCLEOTIDE SEQUENCE</scope>
    <source>
        <strain evidence="5">Tag_6206</strain>
        <tissue evidence="5">Liver</tissue>
    </source>
</reference>
<dbReference type="GO" id="GO:0031012">
    <property type="term" value="C:extracellular matrix"/>
    <property type="evidence" value="ECO:0007669"/>
    <property type="project" value="TreeGrafter"/>
</dbReference>
<dbReference type="GO" id="GO:0007339">
    <property type="term" value="P:binding of sperm to zona pellucida"/>
    <property type="evidence" value="ECO:0007669"/>
    <property type="project" value="TreeGrafter"/>
</dbReference>
<feature type="region of interest" description="Disordered" evidence="2">
    <location>
        <begin position="328"/>
        <end position="348"/>
    </location>
</feature>
<evidence type="ECO:0000259" key="4">
    <source>
        <dbReference type="PROSITE" id="PS51034"/>
    </source>
</evidence>
<dbReference type="InterPro" id="IPR055355">
    <property type="entry name" value="ZP-C"/>
</dbReference>
<dbReference type="Proteomes" id="UP001044222">
    <property type="component" value="Chromosome 9"/>
</dbReference>
<dbReference type="EMBL" id="JAFIRN010000009">
    <property type="protein sequence ID" value="KAG5841623.1"/>
    <property type="molecule type" value="Genomic_DNA"/>
</dbReference>
<feature type="domain" description="ZP" evidence="4">
    <location>
        <begin position="29"/>
        <end position="274"/>
    </location>
</feature>
<feature type="chain" id="PRO_5039159395" description="ZP domain-containing protein" evidence="3">
    <location>
        <begin position="20"/>
        <end position="348"/>
    </location>
</feature>
<dbReference type="PANTHER" id="PTHR11576:SF3">
    <property type="entry name" value="SI:CH211-14A17.6-RELATED"/>
    <property type="match status" value="1"/>
</dbReference>
<keyword evidence="1" id="KW-1015">Disulfide bond</keyword>
<evidence type="ECO:0000313" key="6">
    <source>
        <dbReference type="Proteomes" id="UP001044222"/>
    </source>
</evidence>
<proteinExistence type="predicted"/>
<comment type="caution">
    <text evidence="5">The sequence shown here is derived from an EMBL/GenBank/DDBJ whole genome shotgun (WGS) entry which is preliminary data.</text>
</comment>
<dbReference type="GO" id="GO:0035803">
    <property type="term" value="P:egg coat formation"/>
    <property type="evidence" value="ECO:0007669"/>
    <property type="project" value="TreeGrafter"/>
</dbReference>
<evidence type="ECO:0000256" key="3">
    <source>
        <dbReference type="SAM" id="SignalP"/>
    </source>
</evidence>
<dbReference type="GO" id="GO:0032190">
    <property type="term" value="F:acrosin binding"/>
    <property type="evidence" value="ECO:0007669"/>
    <property type="project" value="TreeGrafter"/>
</dbReference>
<dbReference type="AlphaFoldDB" id="A0A9D3M6F0"/>
<evidence type="ECO:0000256" key="2">
    <source>
        <dbReference type="SAM" id="MobiDB-lite"/>
    </source>
</evidence>
<dbReference type="FunFam" id="2.60.40.4100:FF:000002">
    <property type="entry name" value="Zona pellucida sperm-binding protein 3"/>
    <property type="match status" value="1"/>
</dbReference>
<accession>A0A9D3M6F0</accession>
<feature type="signal peptide" evidence="3">
    <location>
        <begin position="1"/>
        <end position="19"/>
    </location>
</feature>
<dbReference type="PANTHER" id="PTHR11576">
    <property type="entry name" value="ZONA PELLUCIDA SPERM-BINDING PROTEIN 3"/>
    <property type="match status" value="1"/>
</dbReference>
<keyword evidence="3" id="KW-0732">Signal</keyword>
<evidence type="ECO:0000313" key="5">
    <source>
        <dbReference type="EMBL" id="KAG5841623.1"/>
    </source>
</evidence>
<sequence>MNCLWRGVLALTVVATAIATTYDGDVHIECSNYTVGVTWTVGQHVEFSRVFLGSCFATNVTELPDGSMKIAFRIRLDECRLKRQITAKWVTYNTRLTYKPLPKPQPPVFSVPVECEYRRPMGMFPGFMDPSFGTAFGHGSLRFFMGIANGDFSGPAQSSTFYLGSLIPIWAAVDQQAHLPLLLLLDECVAATTPEPDPSGPVYPVIANGGCLLDSKFGSSRFLPRQRSSELHLFLQAFRFAAGQEVYLHCRIVAWDPQGLDKRRKACQYNKELEGWELLDDPSQSSLCSCCDSHCLSKERRSRSSDSGVQGVTHTATLGPLTIIDGSRGCQHSESGKCPVPEQEDWRP</sequence>
<organism evidence="5 6">
    <name type="scientific">Anguilla anguilla</name>
    <name type="common">European freshwater eel</name>
    <name type="synonym">Muraena anguilla</name>
    <dbReference type="NCBI Taxonomy" id="7936"/>
    <lineage>
        <taxon>Eukaryota</taxon>
        <taxon>Metazoa</taxon>
        <taxon>Chordata</taxon>
        <taxon>Craniata</taxon>
        <taxon>Vertebrata</taxon>
        <taxon>Euteleostomi</taxon>
        <taxon>Actinopterygii</taxon>
        <taxon>Neopterygii</taxon>
        <taxon>Teleostei</taxon>
        <taxon>Anguilliformes</taxon>
        <taxon>Anguillidae</taxon>
        <taxon>Anguilla</taxon>
    </lineage>
</organism>
<gene>
    <name evidence="5" type="ORF">ANANG_G00168600</name>
</gene>
<dbReference type="Gene3D" id="2.60.40.3210">
    <property type="entry name" value="Zona pellucida, ZP-N domain"/>
    <property type="match status" value="1"/>
</dbReference>